<dbReference type="InterPro" id="IPR025669">
    <property type="entry name" value="AAA_dom"/>
</dbReference>
<dbReference type="PANTHER" id="PTHR13696:SF52">
    <property type="entry name" value="PARA FAMILY PROTEIN CT_582"/>
    <property type="match status" value="1"/>
</dbReference>
<comment type="caution">
    <text evidence="4">The sequence shown here is derived from an EMBL/GenBank/DDBJ whole genome shotgun (WGS) entry which is preliminary data.</text>
</comment>
<dbReference type="AlphaFoldDB" id="A0A3D9Z2Z7"/>
<dbReference type="Gene3D" id="3.40.50.300">
    <property type="entry name" value="P-loop containing nucleotide triphosphate hydrolases"/>
    <property type="match status" value="1"/>
</dbReference>
<dbReference type="CDD" id="cd02042">
    <property type="entry name" value="ParAB_family"/>
    <property type="match status" value="1"/>
</dbReference>
<accession>A0A3D9Z2Z7</accession>
<dbReference type="InterPro" id="IPR050678">
    <property type="entry name" value="DNA_Partitioning_ATPase"/>
</dbReference>
<comment type="function">
    <text evidence="1">Involved in chromosome partition. Localize to both poles of the predivisional cell following completion of DNA replication.</text>
</comment>
<gene>
    <name evidence="4" type="ORF">DES32_0768</name>
</gene>
<reference evidence="4 5" key="1">
    <citation type="submission" date="2018-08" db="EMBL/GenBank/DDBJ databases">
        <title>Genomic Encyclopedia of Type Strains, Phase IV (KMG-IV): sequencing the most valuable type-strain genomes for metagenomic binning, comparative biology and taxonomic classification.</title>
        <authorList>
            <person name="Goeker M."/>
        </authorList>
    </citation>
    <scope>NUCLEOTIDE SEQUENCE [LARGE SCALE GENOMIC DNA]</scope>
    <source>
        <strain evidence="4 5">BW863</strain>
    </source>
</reference>
<dbReference type="SUPFAM" id="SSF52540">
    <property type="entry name" value="P-loop containing nucleoside triphosphate hydrolases"/>
    <property type="match status" value="1"/>
</dbReference>
<evidence type="ECO:0000313" key="4">
    <source>
        <dbReference type="EMBL" id="REF89544.1"/>
    </source>
</evidence>
<evidence type="ECO:0000256" key="1">
    <source>
        <dbReference type="ARBA" id="ARBA00057242"/>
    </source>
</evidence>
<protein>
    <recommendedName>
        <fullName evidence="2">Chromosome partitioning protein ParA</fullName>
    </recommendedName>
</protein>
<proteinExistence type="predicted"/>
<keyword evidence="5" id="KW-1185">Reference proteome</keyword>
<evidence type="ECO:0000313" key="5">
    <source>
        <dbReference type="Proteomes" id="UP000256900"/>
    </source>
</evidence>
<dbReference type="OrthoDB" id="9815116at2"/>
<dbReference type="Pfam" id="PF13614">
    <property type="entry name" value="AAA_31"/>
    <property type="match status" value="1"/>
</dbReference>
<dbReference type="RefSeq" id="WP_115835299.1">
    <property type="nucleotide sequence ID" value="NZ_QUMO01000001.1"/>
</dbReference>
<feature type="domain" description="AAA" evidence="3">
    <location>
        <begin position="20"/>
        <end position="204"/>
    </location>
</feature>
<dbReference type="InterPro" id="IPR027417">
    <property type="entry name" value="P-loop_NTPase"/>
</dbReference>
<evidence type="ECO:0000256" key="2">
    <source>
        <dbReference type="ARBA" id="ARBA00074747"/>
    </source>
</evidence>
<dbReference type="EMBL" id="QUMO01000001">
    <property type="protein sequence ID" value="REF89544.1"/>
    <property type="molecule type" value="Genomic_DNA"/>
</dbReference>
<evidence type="ECO:0000259" key="3">
    <source>
        <dbReference type="Pfam" id="PF13614"/>
    </source>
</evidence>
<sequence length="285" mass="30875">MAAQAIGFRRRRVAYSPDLRVLVLANQKGGVGKTTTAINLGTALAAIGERVLIIDLDPQGNASTGLGIDRKNRAVSTFDVMIGEAPLQAAVQPTAVPRLSIAPSTLDLLGVELEIASEKDRAYRLRNAVKAFADAQTQLPELNRFTYVLIDCPPSLNLLTINALAASDSVVVPLQCEFFALEGLSQLLSTVETVRQTLNADLTIHGIVLTMYDPRNNLATQVAADVRGFMGDKVYETIIPRNVRISEAPSYGKPVLLYDLKCSGSQAYLRLASEVIQRERQLRAA</sequence>
<dbReference type="PANTHER" id="PTHR13696">
    <property type="entry name" value="P-LOOP CONTAINING NUCLEOSIDE TRIPHOSPHATE HYDROLASE"/>
    <property type="match status" value="1"/>
</dbReference>
<name>A0A3D9Z2Z7_9HYPH</name>
<dbReference type="Proteomes" id="UP000256900">
    <property type="component" value="Unassembled WGS sequence"/>
</dbReference>
<dbReference type="FunFam" id="3.40.50.300:FF:000285">
    <property type="entry name" value="Sporulation initiation inhibitor Soj"/>
    <property type="match status" value="1"/>
</dbReference>
<organism evidence="4 5">
    <name type="scientific">Methylovirgula ligni</name>
    <dbReference type="NCBI Taxonomy" id="569860"/>
    <lineage>
        <taxon>Bacteria</taxon>
        <taxon>Pseudomonadati</taxon>
        <taxon>Pseudomonadota</taxon>
        <taxon>Alphaproteobacteria</taxon>
        <taxon>Hyphomicrobiales</taxon>
        <taxon>Beijerinckiaceae</taxon>
        <taxon>Methylovirgula</taxon>
    </lineage>
</organism>